<keyword evidence="1" id="KW-0812">Transmembrane</keyword>
<gene>
    <name evidence="3" type="ORF">PIBRA_LOCUS8158</name>
</gene>
<feature type="transmembrane region" description="Helical" evidence="1">
    <location>
        <begin position="88"/>
        <end position="108"/>
    </location>
</feature>
<evidence type="ECO:0000259" key="2">
    <source>
        <dbReference type="Pfam" id="PF22954"/>
    </source>
</evidence>
<evidence type="ECO:0000313" key="4">
    <source>
        <dbReference type="Proteomes" id="UP001152562"/>
    </source>
</evidence>
<reference evidence="3" key="1">
    <citation type="submission" date="2022-05" db="EMBL/GenBank/DDBJ databases">
        <authorList>
            <person name="Okamura Y."/>
        </authorList>
    </citation>
    <scope>NUCLEOTIDE SEQUENCE</scope>
</reference>
<feature type="transmembrane region" description="Helical" evidence="1">
    <location>
        <begin position="54"/>
        <end position="76"/>
    </location>
</feature>
<accession>A0A9P0THN8</accession>
<feature type="domain" description="DUF7027" evidence="2">
    <location>
        <begin position="18"/>
        <end position="105"/>
    </location>
</feature>
<sequence length="167" mass="18905">MSLPMLRRCCGCVSLERGCLLLALISTVSCILYIIAGCWNLPQHMEREKEDNLISMTMIMFSTLSLISNVFVLIGIARRRPNYLQHSLMCNSMFILCIFLVVTVTCIYSPEFKHYKQSPVNIVLIVIAWICGAVKPACQCKELAVRIYSCCSCFLRFLLPGTMLNYG</sequence>
<evidence type="ECO:0000256" key="1">
    <source>
        <dbReference type="SAM" id="Phobius"/>
    </source>
</evidence>
<feature type="transmembrane region" description="Helical" evidence="1">
    <location>
        <begin position="20"/>
        <end position="42"/>
    </location>
</feature>
<evidence type="ECO:0000313" key="3">
    <source>
        <dbReference type="EMBL" id="CAH4031682.1"/>
    </source>
</evidence>
<feature type="transmembrane region" description="Helical" evidence="1">
    <location>
        <begin position="120"/>
        <end position="138"/>
    </location>
</feature>
<dbReference type="PROSITE" id="PS51257">
    <property type="entry name" value="PROKAR_LIPOPROTEIN"/>
    <property type="match status" value="1"/>
</dbReference>
<keyword evidence="1" id="KW-1133">Transmembrane helix</keyword>
<dbReference type="InterPro" id="IPR054291">
    <property type="entry name" value="DUF7027"/>
</dbReference>
<keyword evidence="1" id="KW-0472">Membrane</keyword>
<dbReference type="EMBL" id="CALOZG010000018">
    <property type="protein sequence ID" value="CAH4031682.1"/>
    <property type="molecule type" value="Genomic_DNA"/>
</dbReference>
<protein>
    <recommendedName>
        <fullName evidence="2">DUF7027 domain-containing protein</fullName>
    </recommendedName>
</protein>
<proteinExistence type="predicted"/>
<dbReference type="Proteomes" id="UP001152562">
    <property type="component" value="Unassembled WGS sequence"/>
</dbReference>
<name>A0A9P0THN8_PIEBR</name>
<comment type="caution">
    <text evidence="3">The sequence shown here is derived from an EMBL/GenBank/DDBJ whole genome shotgun (WGS) entry which is preliminary data.</text>
</comment>
<organism evidence="3 4">
    <name type="scientific">Pieris brassicae</name>
    <name type="common">White butterfly</name>
    <name type="synonym">Large white butterfly</name>
    <dbReference type="NCBI Taxonomy" id="7116"/>
    <lineage>
        <taxon>Eukaryota</taxon>
        <taxon>Metazoa</taxon>
        <taxon>Ecdysozoa</taxon>
        <taxon>Arthropoda</taxon>
        <taxon>Hexapoda</taxon>
        <taxon>Insecta</taxon>
        <taxon>Pterygota</taxon>
        <taxon>Neoptera</taxon>
        <taxon>Endopterygota</taxon>
        <taxon>Lepidoptera</taxon>
        <taxon>Glossata</taxon>
        <taxon>Ditrysia</taxon>
        <taxon>Papilionoidea</taxon>
        <taxon>Pieridae</taxon>
        <taxon>Pierinae</taxon>
        <taxon>Pieris</taxon>
    </lineage>
</organism>
<dbReference type="Pfam" id="PF22954">
    <property type="entry name" value="DUF7027"/>
    <property type="match status" value="1"/>
</dbReference>
<dbReference type="AlphaFoldDB" id="A0A9P0THN8"/>
<keyword evidence="4" id="KW-1185">Reference proteome</keyword>